<dbReference type="Proteomes" id="UP000001038">
    <property type="component" value="Chromosome 3"/>
</dbReference>
<dbReference type="Gene3D" id="3.60.10.10">
    <property type="entry name" value="Endonuclease/exonuclease/phosphatase"/>
    <property type="match status" value="1"/>
</dbReference>
<evidence type="ECO:0008006" key="3">
    <source>
        <dbReference type="Google" id="ProtNLM"/>
    </source>
</evidence>
<protein>
    <recommendedName>
        <fullName evidence="3">Reverse transcriptase domain-containing protein</fullName>
    </recommendedName>
</protein>
<dbReference type="GeneTree" id="ENSGT00950000183560"/>
<name>A0A3B3I7Y7_ORYLA</name>
<dbReference type="SUPFAM" id="SSF56219">
    <property type="entry name" value="DNase I-like"/>
    <property type="match status" value="1"/>
</dbReference>
<organism evidence="1 2">
    <name type="scientific">Oryzias latipes</name>
    <name type="common">Japanese rice fish</name>
    <name type="synonym">Japanese killifish</name>
    <dbReference type="NCBI Taxonomy" id="8090"/>
    <lineage>
        <taxon>Eukaryota</taxon>
        <taxon>Metazoa</taxon>
        <taxon>Chordata</taxon>
        <taxon>Craniata</taxon>
        <taxon>Vertebrata</taxon>
        <taxon>Euteleostomi</taxon>
        <taxon>Actinopterygii</taxon>
        <taxon>Neopterygii</taxon>
        <taxon>Teleostei</taxon>
        <taxon>Neoteleostei</taxon>
        <taxon>Acanthomorphata</taxon>
        <taxon>Ovalentaria</taxon>
        <taxon>Atherinomorphae</taxon>
        <taxon>Beloniformes</taxon>
        <taxon>Adrianichthyidae</taxon>
        <taxon>Oryziinae</taxon>
        <taxon>Oryzias</taxon>
    </lineage>
</organism>
<dbReference type="STRING" id="8090.ENSORLP00000039900"/>
<accession>A0A3B3I7Y7</accession>
<keyword evidence="2" id="KW-1185">Reference proteome</keyword>
<dbReference type="Ensembl" id="ENSORLT00000029787.1">
    <property type="protein sequence ID" value="ENSORLP00000039900.1"/>
    <property type="gene ID" value="ENSORLG00000026697.1"/>
</dbReference>
<proteinExistence type="predicted"/>
<reference evidence="1" key="3">
    <citation type="submission" date="2025-09" db="UniProtKB">
        <authorList>
            <consortium name="Ensembl"/>
        </authorList>
    </citation>
    <scope>IDENTIFICATION</scope>
    <source>
        <strain evidence="1">Hd-rR</strain>
    </source>
</reference>
<evidence type="ECO:0000313" key="2">
    <source>
        <dbReference type="Proteomes" id="UP000001038"/>
    </source>
</evidence>
<dbReference type="AlphaFoldDB" id="A0A3B3I7Y7"/>
<dbReference type="Bgee" id="ENSORLG00000026697">
    <property type="expression patterns" value="Expressed in brain and 4 other cell types or tissues"/>
</dbReference>
<sequence>MNSPPYQTIPLIGISLFYYHSTGIWNKDSQFQLKQEISNIWVSTFPPNYQNWCNFFDKVSLRKVDPAGRFLVIYFEWIMKRLSLINIYASNDQVERKRFFHLLRPNLSDDTILIRDFNTVLSRVDLSVNNTYKEDVGRQELVSLMLDNNIIDIWRLLNPNKRDFSRRQVVKGQLKQSRIDHVLAAQTIVTVLLPLLRGSKICGGERGAAGT</sequence>
<reference evidence="1 2" key="1">
    <citation type="journal article" date="2007" name="Nature">
        <title>The medaka draft genome and insights into vertebrate genome evolution.</title>
        <authorList>
            <person name="Kasahara M."/>
            <person name="Naruse K."/>
            <person name="Sasaki S."/>
            <person name="Nakatani Y."/>
            <person name="Qu W."/>
            <person name="Ahsan B."/>
            <person name="Yamada T."/>
            <person name="Nagayasu Y."/>
            <person name="Doi K."/>
            <person name="Kasai Y."/>
            <person name="Jindo T."/>
            <person name="Kobayashi D."/>
            <person name="Shimada A."/>
            <person name="Toyoda A."/>
            <person name="Kuroki Y."/>
            <person name="Fujiyama A."/>
            <person name="Sasaki T."/>
            <person name="Shimizu A."/>
            <person name="Asakawa S."/>
            <person name="Shimizu N."/>
            <person name="Hashimoto S."/>
            <person name="Yang J."/>
            <person name="Lee Y."/>
            <person name="Matsushima K."/>
            <person name="Sugano S."/>
            <person name="Sakaizumi M."/>
            <person name="Narita T."/>
            <person name="Ohishi K."/>
            <person name="Haga S."/>
            <person name="Ohta F."/>
            <person name="Nomoto H."/>
            <person name="Nogata K."/>
            <person name="Morishita T."/>
            <person name="Endo T."/>
            <person name="Shin-I T."/>
            <person name="Takeda H."/>
            <person name="Morishita S."/>
            <person name="Kohara Y."/>
        </authorList>
    </citation>
    <scope>NUCLEOTIDE SEQUENCE [LARGE SCALE GENOMIC DNA]</scope>
    <source>
        <strain evidence="1 2">Hd-rR</strain>
    </source>
</reference>
<dbReference type="InterPro" id="IPR036691">
    <property type="entry name" value="Endo/exonu/phosph_ase_sf"/>
</dbReference>
<evidence type="ECO:0000313" key="1">
    <source>
        <dbReference type="Ensembl" id="ENSORLP00000039900.1"/>
    </source>
</evidence>
<reference evidence="1" key="2">
    <citation type="submission" date="2025-08" db="UniProtKB">
        <authorList>
            <consortium name="Ensembl"/>
        </authorList>
    </citation>
    <scope>IDENTIFICATION</scope>
    <source>
        <strain evidence="1">Hd-rR</strain>
    </source>
</reference>
<dbReference type="InParanoid" id="A0A3B3I7Y7"/>